<name>A0A8H3C8H2_9AGAM</name>
<organism evidence="1 2">
    <name type="scientific">Rhizoctonia solani</name>
    <dbReference type="NCBI Taxonomy" id="456999"/>
    <lineage>
        <taxon>Eukaryota</taxon>
        <taxon>Fungi</taxon>
        <taxon>Dikarya</taxon>
        <taxon>Basidiomycota</taxon>
        <taxon>Agaricomycotina</taxon>
        <taxon>Agaricomycetes</taxon>
        <taxon>Cantharellales</taxon>
        <taxon>Ceratobasidiaceae</taxon>
        <taxon>Rhizoctonia</taxon>
    </lineage>
</organism>
<evidence type="ECO:0000313" key="1">
    <source>
        <dbReference type="EMBL" id="CAE6475353.1"/>
    </source>
</evidence>
<sequence length="64" mass="6875">MTVSLRSWPPLLVRLSAAAAIFPRPLTLPLQPLLPPVVPTLHPWSPRVPFVSLASLTATVLLAS</sequence>
<dbReference type="EMBL" id="CAJMXA010002084">
    <property type="protein sequence ID" value="CAE6475353.1"/>
    <property type="molecule type" value="Genomic_DNA"/>
</dbReference>
<feature type="non-terminal residue" evidence="1">
    <location>
        <position position="64"/>
    </location>
</feature>
<evidence type="ECO:0000313" key="2">
    <source>
        <dbReference type="Proteomes" id="UP000663853"/>
    </source>
</evidence>
<dbReference type="AlphaFoldDB" id="A0A8H3C8H2"/>
<accession>A0A8H3C8H2</accession>
<comment type="caution">
    <text evidence="1">The sequence shown here is derived from an EMBL/GenBank/DDBJ whole genome shotgun (WGS) entry which is preliminary data.</text>
</comment>
<gene>
    <name evidence="1" type="ORF">RDB_LOCUS80570</name>
</gene>
<dbReference type="Proteomes" id="UP000663853">
    <property type="component" value="Unassembled WGS sequence"/>
</dbReference>
<protein>
    <submittedName>
        <fullName evidence="1">Uncharacterized protein</fullName>
    </submittedName>
</protein>
<proteinExistence type="predicted"/>
<reference evidence="1" key="1">
    <citation type="submission" date="2021-01" db="EMBL/GenBank/DDBJ databases">
        <authorList>
            <person name="Kaushik A."/>
        </authorList>
    </citation>
    <scope>NUCLEOTIDE SEQUENCE</scope>
    <source>
        <strain evidence="1">AG6-10EEA</strain>
    </source>
</reference>